<reference evidence="2 3" key="1">
    <citation type="submission" date="2016-10" db="EMBL/GenBank/DDBJ databases">
        <authorList>
            <person name="Varghese N."/>
            <person name="Submissions S."/>
        </authorList>
    </citation>
    <scope>NUCLEOTIDE SEQUENCE [LARGE SCALE GENOMIC DNA]</scope>
    <source>
        <strain evidence="2 3">WC1T17</strain>
    </source>
</reference>
<evidence type="ECO:0000313" key="2">
    <source>
        <dbReference type="EMBL" id="SEM93361.1"/>
    </source>
</evidence>
<keyword evidence="1" id="KW-0472">Membrane</keyword>
<evidence type="ECO:0000256" key="1">
    <source>
        <dbReference type="SAM" id="Phobius"/>
    </source>
</evidence>
<protein>
    <submittedName>
        <fullName evidence="2">Uncharacterized protein</fullName>
    </submittedName>
</protein>
<gene>
    <name evidence="2" type="ORF">SAMN05216431_11438</name>
</gene>
<dbReference type="Proteomes" id="UP000182089">
    <property type="component" value="Unassembled WGS sequence"/>
</dbReference>
<evidence type="ECO:0000313" key="3">
    <source>
        <dbReference type="Proteomes" id="UP000182089"/>
    </source>
</evidence>
<proteinExistence type="predicted"/>
<organism evidence="2 3">
    <name type="scientific">Ligilactobacillus ruminis</name>
    <dbReference type="NCBI Taxonomy" id="1623"/>
    <lineage>
        <taxon>Bacteria</taxon>
        <taxon>Bacillati</taxon>
        <taxon>Bacillota</taxon>
        <taxon>Bacilli</taxon>
        <taxon>Lactobacillales</taxon>
        <taxon>Lactobacillaceae</taxon>
        <taxon>Ligilactobacillus</taxon>
    </lineage>
</organism>
<feature type="transmembrane region" description="Helical" evidence="1">
    <location>
        <begin position="36"/>
        <end position="55"/>
    </location>
</feature>
<accession>A0ABY1ADP1</accession>
<keyword evidence="1" id="KW-1133">Transmembrane helix</keyword>
<sequence>MFIDNNIQANYNARKTFIFFDSNGENAMKRTIKSSLIIVLAVLLVSTNTAMARTVRYHGVNVEWNYVRIGGL</sequence>
<name>A0ABY1ADP1_9LACO</name>
<dbReference type="EMBL" id="FOCC01000014">
    <property type="protein sequence ID" value="SEM93361.1"/>
    <property type="molecule type" value="Genomic_DNA"/>
</dbReference>
<comment type="caution">
    <text evidence="2">The sequence shown here is derived from an EMBL/GenBank/DDBJ whole genome shotgun (WGS) entry which is preliminary data.</text>
</comment>
<keyword evidence="1" id="KW-0812">Transmembrane</keyword>